<evidence type="ECO:0000256" key="7">
    <source>
        <dbReference type="SAM" id="Coils"/>
    </source>
</evidence>
<evidence type="ECO:0000256" key="1">
    <source>
        <dbReference type="ARBA" id="ARBA00005889"/>
    </source>
</evidence>
<dbReference type="PANTHER" id="PTHR31669:SF240">
    <property type="entry name" value="PROTEIN FAR1-RELATED SEQUENCE 9"/>
    <property type="match status" value="1"/>
</dbReference>
<evidence type="ECO:0000313" key="9">
    <source>
        <dbReference type="EMBL" id="GAA0145924.1"/>
    </source>
</evidence>
<dbReference type="SMART" id="SM00575">
    <property type="entry name" value="ZnF_PMZ"/>
    <property type="match status" value="1"/>
</dbReference>
<evidence type="ECO:0000259" key="8">
    <source>
        <dbReference type="PROSITE" id="PS50966"/>
    </source>
</evidence>
<keyword evidence="4 6" id="KW-0862">Zinc</keyword>
<dbReference type="Proteomes" id="UP001454036">
    <property type="component" value="Unassembled WGS sequence"/>
</dbReference>
<dbReference type="PROSITE" id="PS50966">
    <property type="entry name" value="ZF_SWIM"/>
    <property type="match status" value="1"/>
</dbReference>
<evidence type="ECO:0000256" key="6">
    <source>
        <dbReference type="RuleBase" id="RU367018"/>
    </source>
</evidence>
<gene>
    <name evidence="9" type="ORF">LIER_05997</name>
</gene>
<accession>A0AAV3P377</accession>
<keyword evidence="7" id="KW-0175">Coiled coil</keyword>
<dbReference type="AlphaFoldDB" id="A0AAV3P377"/>
<keyword evidence="10" id="KW-1185">Reference proteome</keyword>
<dbReference type="Pfam" id="PF04434">
    <property type="entry name" value="SWIM"/>
    <property type="match status" value="1"/>
</dbReference>
<evidence type="ECO:0000256" key="2">
    <source>
        <dbReference type="ARBA" id="ARBA00022723"/>
    </source>
</evidence>
<dbReference type="EMBL" id="BAABME010000851">
    <property type="protein sequence ID" value="GAA0145924.1"/>
    <property type="molecule type" value="Genomic_DNA"/>
</dbReference>
<comment type="caution">
    <text evidence="9">The sequence shown here is derived from an EMBL/GenBank/DDBJ whole genome shotgun (WGS) entry which is preliminary data.</text>
</comment>
<feature type="domain" description="SWIM-type" evidence="8">
    <location>
        <begin position="343"/>
        <end position="379"/>
    </location>
</feature>
<sequence>MNNSSRRGVGAGNQHVLDYLKRMRVESPGFYYAIEGGNESLNGNIFWADSTSRINYNYFGDTVRFDTSYRAGGYKVPFATFTGVNHHAQPVLFGCALLNNESEASLVWVLQTWLRAMHSKAPVSITTDADRLIQMVVTHVLSDTRHRFCRWSVFRQTKENVAHTYQMHPSFDMELKKCVNDAESIEEFESCWELIMEKYYVTDNEWLQSMYSIRHQWVPVFMRDTFFGELPTSDGDNVRNSYFDGFVDSSTTIQVWIKQYEKAMTNWHQRELNADLDTSSSTPLLKTPSPMEKQAANLFTRRIFLKFQEELVETLANQVTKIDDSENIATYRVAKFGEEHKAHTVRFNGFEMKSTCSCQMFEFSGLICRHTLSVFRAKNVLTLPSQYILNRWTRNAKNGDQGALEECPTLPTHSQVSTTFRYNNLRHEAMKFVEGGAKSVHMYNVAMNALQDAVKKVSATKKKNFGSVNGRLESGGRETQAISQSKAEKERKIRELKAELDAVNHQSEVYRSNLLTVLKDMEDEKFKLSVKVQNARLSLKE</sequence>
<comment type="function">
    <text evidence="6">Putative transcription activator involved in regulating light control of development.</text>
</comment>
<feature type="coiled-coil region" evidence="7">
    <location>
        <begin position="479"/>
        <end position="513"/>
    </location>
</feature>
<evidence type="ECO:0000256" key="4">
    <source>
        <dbReference type="ARBA" id="ARBA00022833"/>
    </source>
</evidence>
<protein>
    <recommendedName>
        <fullName evidence="6">Protein FAR1-RELATED SEQUENCE</fullName>
    </recommendedName>
</protein>
<evidence type="ECO:0000256" key="3">
    <source>
        <dbReference type="ARBA" id="ARBA00022771"/>
    </source>
</evidence>
<proteinExistence type="inferred from homology"/>
<dbReference type="PANTHER" id="PTHR31669">
    <property type="entry name" value="PROTEIN FAR1-RELATED SEQUENCE 10-RELATED"/>
    <property type="match status" value="1"/>
</dbReference>
<dbReference type="GO" id="GO:0005634">
    <property type="term" value="C:nucleus"/>
    <property type="evidence" value="ECO:0007669"/>
    <property type="project" value="UniProtKB-SubCell"/>
</dbReference>
<dbReference type="Pfam" id="PF10551">
    <property type="entry name" value="MULE"/>
    <property type="match status" value="1"/>
</dbReference>
<comment type="similarity">
    <text evidence="1 6">Belongs to the FHY3/FAR1 family.</text>
</comment>
<dbReference type="InterPro" id="IPR018289">
    <property type="entry name" value="MULE_transposase_dom"/>
</dbReference>
<keyword evidence="3 5" id="KW-0863">Zinc-finger</keyword>
<dbReference type="InterPro" id="IPR006564">
    <property type="entry name" value="Znf_PMZ"/>
</dbReference>
<keyword evidence="6" id="KW-0539">Nucleus</keyword>
<reference evidence="9 10" key="1">
    <citation type="submission" date="2024-01" db="EMBL/GenBank/DDBJ databases">
        <title>The complete chloroplast genome sequence of Lithospermum erythrorhizon: insights into the phylogenetic relationship among Boraginaceae species and the maternal lineages of purple gromwells.</title>
        <authorList>
            <person name="Okada T."/>
            <person name="Watanabe K."/>
        </authorList>
    </citation>
    <scope>NUCLEOTIDE SEQUENCE [LARGE SCALE GENOMIC DNA]</scope>
</reference>
<dbReference type="GO" id="GO:0006355">
    <property type="term" value="P:regulation of DNA-templated transcription"/>
    <property type="evidence" value="ECO:0007669"/>
    <property type="project" value="UniProtKB-UniRule"/>
</dbReference>
<dbReference type="InterPro" id="IPR031052">
    <property type="entry name" value="FHY3/FAR1"/>
</dbReference>
<organism evidence="9 10">
    <name type="scientific">Lithospermum erythrorhizon</name>
    <name type="common">Purple gromwell</name>
    <name type="synonym">Lithospermum officinale var. erythrorhizon</name>
    <dbReference type="NCBI Taxonomy" id="34254"/>
    <lineage>
        <taxon>Eukaryota</taxon>
        <taxon>Viridiplantae</taxon>
        <taxon>Streptophyta</taxon>
        <taxon>Embryophyta</taxon>
        <taxon>Tracheophyta</taxon>
        <taxon>Spermatophyta</taxon>
        <taxon>Magnoliopsida</taxon>
        <taxon>eudicotyledons</taxon>
        <taxon>Gunneridae</taxon>
        <taxon>Pentapetalae</taxon>
        <taxon>asterids</taxon>
        <taxon>lamiids</taxon>
        <taxon>Boraginales</taxon>
        <taxon>Boraginaceae</taxon>
        <taxon>Boraginoideae</taxon>
        <taxon>Lithospermeae</taxon>
        <taxon>Lithospermum</taxon>
    </lineage>
</organism>
<evidence type="ECO:0000256" key="5">
    <source>
        <dbReference type="PROSITE-ProRule" id="PRU00325"/>
    </source>
</evidence>
<dbReference type="GO" id="GO:0008270">
    <property type="term" value="F:zinc ion binding"/>
    <property type="evidence" value="ECO:0007669"/>
    <property type="project" value="UniProtKB-UniRule"/>
</dbReference>
<name>A0AAV3P377_LITER</name>
<dbReference type="InterPro" id="IPR007527">
    <property type="entry name" value="Znf_SWIM"/>
</dbReference>
<keyword evidence="2 6" id="KW-0479">Metal-binding</keyword>
<evidence type="ECO:0000313" key="10">
    <source>
        <dbReference type="Proteomes" id="UP001454036"/>
    </source>
</evidence>
<comment type="subcellular location">
    <subcellularLocation>
        <location evidence="6">Nucleus</location>
    </subcellularLocation>
</comment>